<dbReference type="Gene3D" id="2.10.109.10">
    <property type="entry name" value="Umud Fragment, subunit A"/>
    <property type="match status" value="1"/>
</dbReference>
<sequence length="219" mass="23763">MLSHDRVWAAIDALADRYSLSASGLAKRAGLDSTAFNKSKRQSADGRPRWPSTESLAKIMEATGASLDEFIALVEPRRTRSISLDRPLPMQRSSVPLIGFAQAGAGGFFDDAGFPDGHGWDLVEIPERSSESAYALGVQGDSMLPLYRDGDVLIVEPGASIRKGDRVVVKTTLGEVTAKVLAKRTSKQVELLSLNPDHPPRVVPVTQVEWIARIVWASQ</sequence>
<evidence type="ECO:0000313" key="5">
    <source>
        <dbReference type="EMBL" id="RST86902.1"/>
    </source>
</evidence>
<dbReference type="InterPro" id="IPR015927">
    <property type="entry name" value="Peptidase_S24_S26A/B/C"/>
</dbReference>
<evidence type="ECO:0000313" key="6">
    <source>
        <dbReference type="Proteomes" id="UP000278398"/>
    </source>
</evidence>
<dbReference type="GO" id="GO:0003677">
    <property type="term" value="F:DNA binding"/>
    <property type="evidence" value="ECO:0007669"/>
    <property type="project" value="UniProtKB-KW"/>
</dbReference>
<dbReference type="RefSeq" id="WP_126699152.1">
    <property type="nucleotide sequence ID" value="NZ_RWKW01000030.1"/>
</dbReference>
<dbReference type="InterPro" id="IPR039418">
    <property type="entry name" value="LexA-like"/>
</dbReference>
<evidence type="ECO:0000256" key="3">
    <source>
        <dbReference type="ARBA" id="ARBA00023163"/>
    </source>
</evidence>
<reference evidence="5 6" key="1">
    <citation type="submission" date="2018-12" db="EMBL/GenBank/DDBJ databases">
        <title>Mesorhizobium carbonis sp. nov., isolated from coal mine water.</title>
        <authorList>
            <person name="Xin W."/>
            <person name="Xu Z."/>
            <person name="Xiang F."/>
            <person name="Zhang J."/>
            <person name="Xi L."/>
            <person name="Liu J."/>
        </authorList>
    </citation>
    <scope>NUCLEOTIDE SEQUENCE [LARGE SCALE GENOMIC DNA]</scope>
    <source>
        <strain evidence="5 6">B2.3</strain>
    </source>
</reference>
<dbReference type="PANTHER" id="PTHR40661:SF3">
    <property type="entry name" value="FELS-1 PROPHAGE TRANSCRIPTIONAL REGULATOR"/>
    <property type="match status" value="1"/>
</dbReference>
<dbReference type="PANTHER" id="PTHR40661">
    <property type="match status" value="1"/>
</dbReference>
<gene>
    <name evidence="5" type="ORF">EJC49_08275</name>
</gene>
<evidence type="ECO:0000259" key="4">
    <source>
        <dbReference type="Pfam" id="PF00717"/>
    </source>
</evidence>
<dbReference type="OrthoDB" id="9792157at2"/>
<evidence type="ECO:0000256" key="2">
    <source>
        <dbReference type="ARBA" id="ARBA00023125"/>
    </source>
</evidence>
<proteinExistence type="predicted"/>
<accession>A0A429YZL2</accession>
<dbReference type="Proteomes" id="UP000278398">
    <property type="component" value="Unassembled WGS sequence"/>
</dbReference>
<dbReference type="InterPro" id="IPR036286">
    <property type="entry name" value="LexA/Signal_pep-like_sf"/>
</dbReference>
<keyword evidence="2" id="KW-0238">DNA-binding</keyword>
<name>A0A429YZL2_9HYPH</name>
<protein>
    <submittedName>
        <fullName evidence="5">Helix-turn-helix transcriptional regulator</fullName>
    </submittedName>
</protein>
<keyword evidence="3" id="KW-0804">Transcription</keyword>
<keyword evidence="1" id="KW-0805">Transcription regulation</keyword>
<dbReference type="SUPFAM" id="SSF51306">
    <property type="entry name" value="LexA/Signal peptidase"/>
    <property type="match status" value="1"/>
</dbReference>
<dbReference type="EMBL" id="RWKW01000030">
    <property type="protein sequence ID" value="RST86902.1"/>
    <property type="molecule type" value="Genomic_DNA"/>
</dbReference>
<keyword evidence="6" id="KW-1185">Reference proteome</keyword>
<dbReference type="CDD" id="cd06529">
    <property type="entry name" value="S24_LexA-like"/>
    <property type="match status" value="1"/>
</dbReference>
<comment type="caution">
    <text evidence="5">The sequence shown here is derived from an EMBL/GenBank/DDBJ whole genome shotgun (WGS) entry which is preliminary data.</text>
</comment>
<organism evidence="5 6">
    <name type="scientific">Aquibium carbonis</name>
    <dbReference type="NCBI Taxonomy" id="2495581"/>
    <lineage>
        <taxon>Bacteria</taxon>
        <taxon>Pseudomonadati</taxon>
        <taxon>Pseudomonadota</taxon>
        <taxon>Alphaproteobacteria</taxon>
        <taxon>Hyphomicrobiales</taxon>
        <taxon>Phyllobacteriaceae</taxon>
        <taxon>Aquibium</taxon>
    </lineage>
</organism>
<dbReference type="AlphaFoldDB" id="A0A429YZL2"/>
<feature type="domain" description="Peptidase S24/S26A/S26B/S26C" evidence="4">
    <location>
        <begin position="96"/>
        <end position="215"/>
    </location>
</feature>
<dbReference type="Pfam" id="PF00717">
    <property type="entry name" value="Peptidase_S24"/>
    <property type="match status" value="1"/>
</dbReference>
<evidence type="ECO:0000256" key="1">
    <source>
        <dbReference type="ARBA" id="ARBA00023015"/>
    </source>
</evidence>